<organism evidence="2 3">
    <name type="scientific">Hymenobacter psychrotolerans DSM 18569</name>
    <dbReference type="NCBI Taxonomy" id="1121959"/>
    <lineage>
        <taxon>Bacteria</taxon>
        <taxon>Pseudomonadati</taxon>
        <taxon>Bacteroidota</taxon>
        <taxon>Cytophagia</taxon>
        <taxon>Cytophagales</taxon>
        <taxon>Hymenobacteraceae</taxon>
        <taxon>Hymenobacter</taxon>
    </lineage>
</organism>
<feature type="signal peptide" evidence="1">
    <location>
        <begin position="1"/>
        <end position="24"/>
    </location>
</feature>
<evidence type="ECO:0000256" key="1">
    <source>
        <dbReference type="SAM" id="SignalP"/>
    </source>
</evidence>
<feature type="chain" id="PRO_5012590479" evidence="1">
    <location>
        <begin position="25"/>
        <end position="132"/>
    </location>
</feature>
<reference evidence="3" key="1">
    <citation type="submission" date="2016-11" db="EMBL/GenBank/DDBJ databases">
        <authorList>
            <person name="Varghese N."/>
            <person name="Submissions S."/>
        </authorList>
    </citation>
    <scope>NUCLEOTIDE SEQUENCE [LARGE SCALE GENOMIC DNA]</scope>
    <source>
        <strain evidence="3">DSM 18569</strain>
    </source>
</reference>
<evidence type="ECO:0000313" key="3">
    <source>
        <dbReference type="Proteomes" id="UP000183947"/>
    </source>
</evidence>
<accession>A0A1M6UTN7</accession>
<gene>
    <name evidence="2" type="ORF">SAMN02746009_01474</name>
</gene>
<evidence type="ECO:0000313" key="2">
    <source>
        <dbReference type="EMBL" id="SHK72513.1"/>
    </source>
</evidence>
<name>A0A1M6UTN7_9BACT</name>
<protein>
    <submittedName>
        <fullName evidence="2">Uncharacterized protein</fullName>
    </submittedName>
</protein>
<dbReference type="OrthoDB" id="709006at2"/>
<dbReference type="RefSeq" id="WP_073282605.1">
    <property type="nucleotide sequence ID" value="NZ_FRAS01000005.1"/>
</dbReference>
<dbReference type="Proteomes" id="UP000183947">
    <property type="component" value="Unassembled WGS sequence"/>
</dbReference>
<dbReference type="AlphaFoldDB" id="A0A1M6UTN7"/>
<dbReference type="STRING" id="1121959.SAMN02746009_01474"/>
<sequence length="132" mass="14870">MKPKYLFAAAISALLLWFVIDALRQPSAQDLPGGFEEVAQFRNENNTGPVVRIYAVTVRDTARWQEMEQYGALMPHTKYGTTKVFFFAAGSPAPTALQLAAPHFAPELNRYCLAAYEKDLMSKVSFVRRPLR</sequence>
<proteinExistence type="predicted"/>
<keyword evidence="3" id="KW-1185">Reference proteome</keyword>
<dbReference type="EMBL" id="FRAS01000005">
    <property type="protein sequence ID" value="SHK72513.1"/>
    <property type="molecule type" value="Genomic_DNA"/>
</dbReference>
<keyword evidence="1" id="KW-0732">Signal</keyword>